<accession>A0A3B0XX88</accession>
<evidence type="ECO:0000313" key="3">
    <source>
        <dbReference type="EMBL" id="VAW67857.1"/>
    </source>
</evidence>
<reference evidence="3" key="1">
    <citation type="submission" date="2018-06" db="EMBL/GenBank/DDBJ databases">
        <authorList>
            <person name="Zhirakovskaya E."/>
        </authorList>
    </citation>
    <scope>NUCLEOTIDE SEQUENCE</scope>
</reference>
<dbReference type="InterPro" id="IPR058581">
    <property type="entry name" value="TM_HPP"/>
</dbReference>
<sequence length="324" mass="34696">MGGNKAVKSSTLWHQFKRFMVLEFDCVSRAEKLVATLGGIVGITLVSLVSFQVSGAAGSALIVPSMGASAVLLFAVPHGKLSQPWSLLGGHVISALVGVSCYQLFGDTYIAAGLAVGIAIGAMHVFNCIHPPGGATALAAIIGGPAIHSLGYSYVLSPILLNALIILSVAIAFNGLFAWRRYPAAIMMRFTDKPVKVATNTVGGQANQINKKAIEQAISDMDLVMDVTIEDLQRVIQLSLNHAQHQKMSSEQIKLGHYYTNGLHGTQWSVRSIIDESTSTHAKNDMVIYRVVEGHGFNTADSCTRQAFADWAEREVFPNNEGDT</sequence>
<keyword evidence="1" id="KW-0472">Membrane</keyword>
<protein>
    <recommendedName>
        <fullName evidence="2">HPP transmembrane region domain-containing protein</fullName>
    </recommendedName>
</protein>
<organism evidence="3">
    <name type="scientific">hydrothermal vent metagenome</name>
    <dbReference type="NCBI Taxonomy" id="652676"/>
    <lineage>
        <taxon>unclassified sequences</taxon>
        <taxon>metagenomes</taxon>
        <taxon>ecological metagenomes</taxon>
    </lineage>
</organism>
<proteinExistence type="predicted"/>
<feature type="domain" description="HPP transmembrane region" evidence="2">
    <location>
        <begin position="28"/>
        <end position="183"/>
    </location>
</feature>
<keyword evidence="1" id="KW-1133">Transmembrane helix</keyword>
<feature type="transmembrane region" description="Helical" evidence="1">
    <location>
        <begin position="57"/>
        <end position="76"/>
    </location>
</feature>
<feature type="transmembrane region" description="Helical" evidence="1">
    <location>
        <begin position="33"/>
        <end position="51"/>
    </location>
</feature>
<dbReference type="EMBL" id="UOFH01000408">
    <property type="protein sequence ID" value="VAW67857.1"/>
    <property type="molecule type" value="Genomic_DNA"/>
</dbReference>
<dbReference type="AlphaFoldDB" id="A0A3B0XX88"/>
<dbReference type="PANTHER" id="PTHR33741">
    <property type="entry name" value="TRANSMEMBRANE PROTEIN DDB_G0269096-RELATED"/>
    <property type="match status" value="1"/>
</dbReference>
<evidence type="ECO:0000256" key="1">
    <source>
        <dbReference type="SAM" id="Phobius"/>
    </source>
</evidence>
<keyword evidence="1" id="KW-0812">Transmembrane</keyword>
<gene>
    <name evidence="3" type="ORF">MNBD_GAMMA08-93</name>
</gene>
<feature type="transmembrane region" description="Helical" evidence="1">
    <location>
        <begin position="136"/>
        <end position="154"/>
    </location>
</feature>
<evidence type="ECO:0000259" key="2">
    <source>
        <dbReference type="Pfam" id="PF04982"/>
    </source>
</evidence>
<name>A0A3B0XX88_9ZZZZ</name>
<feature type="transmembrane region" description="Helical" evidence="1">
    <location>
        <begin position="160"/>
        <end position="179"/>
    </location>
</feature>
<dbReference type="Pfam" id="PF04982">
    <property type="entry name" value="TM_HPP"/>
    <property type="match status" value="1"/>
</dbReference>
<dbReference type="InterPro" id="IPR007065">
    <property type="entry name" value="HPP"/>
</dbReference>
<dbReference type="PANTHER" id="PTHR33741:SF5">
    <property type="entry name" value="TRANSMEMBRANE PROTEIN DDB_G0269096-RELATED"/>
    <property type="match status" value="1"/>
</dbReference>